<dbReference type="Pfam" id="PF19300">
    <property type="entry name" value="BPD_transp_1_N"/>
    <property type="match status" value="1"/>
</dbReference>
<feature type="transmembrane region" description="Helical" evidence="7">
    <location>
        <begin position="281"/>
        <end position="307"/>
    </location>
</feature>
<dbReference type="CDD" id="cd06261">
    <property type="entry name" value="TM_PBP2"/>
    <property type="match status" value="1"/>
</dbReference>
<dbReference type="InterPro" id="IPR000515">
    <property type="entry name" value="MetI-like"/>
</dbReference>
<dbReference type="Proteomes" id="UP001575105">
    <property type="component" value="Unassembled WGS sequence"/>
</dbReference>
<keyword evidence="10" id="KW-1185">Reference proteome</keyword>
<dbReference type="InterPro" id="IPR045621">
    <property type="entry name" value="BPD_transp_1_N"/>
</dbReference>
<dbReference type="Gene3D" id="1.10.3720.10">
    <property type="entry name" value="MetI-like"/>
    <property type="match status" value="1"/>
</dbReference>
<name>A0ABV4U4L0_9BACT</name>
<protein>
    <submittedName>
        <fullName evidence="9">ABC transporter permease</fullName>
    </submittedName>
</protein>
<keyword evidence="3" id="KW-1003">Cell membrane</keyword>
<keyword evidence="2 7" id="KW-0813">Transport</keyword>
<feature type="transmembrane region" description="Helical" evidence="7">
    <location>
        <begin position="235"/>
        <end position="261"/>
    </location>
</feature>
<dbReference type="Pfam" id="PF00528">
    <property type="entry name" value="BPD_transp_1"/>
    <property type="match status" value="1"/>
</dbReference>
<evidence type="ECO:0000256" key="2">
    <source>
        <dbReference type="ARBA" id="ARBA00022448"/>
    </source>
</evidence>
<gene>
    <name evidence="9" type="ORF">ACERK3_02955</name>
</gene>
<dbReference type="InterPro" id="IPR035906">
    <property type="entry name" value="MetI-like_sf"/>
</dbReference>
<evidence type="ECO:0000256" key="7">
    <source>
        <dbReference type="RuleBase" id="RU363032"/>
    </source>
</evidence>
<proteinExistence type="inferred from homology"/>
<evidence type="ECO:0000313" key="9">
    <source>
        <dbReference type="EMBL" id="MFA9477248.1"/>
    </source>
</evidence>
<feature type="transmembrane region" description="Helical" evidence="7">
    <location>
        <begin position="178"/>
        <end position="197"/>
    </location>
</feature>
<evidence type="ECO:0000256" key="1">
    <source>
        <dbReference type="ARBA" id="ARBA00004651"/>
    </source>
</evidence>
<evidence type="ECO:0000256" key="5">
    <source>
        <dbReference type="ARBA" id="ARBA00022989"/>
    </source>
</evidence>
<dbReference type="PROSITE" id="PS50928">
    <property type="entry name" value="ABC_TM1"/>
    <property type="match status" value="1"/>
</dbReference>
<reference evidence="9 10" key="1">
    <citation type="submission" date="2024-08" db="EMBL/GenBank/DDBJ databases">
        <title>Whole-genome sequencing of halo(alkali)philic microorganisms from hypersaline lakes.</title>
        <authorList>
            <person name="Sorokin D.Y."/>
            <person name="Merkel A.Y."/>
            <person name="Messina E."/>
            <person name="Yakimov M."/>
        </authorList>
    </citation>
    <scope>NUCLEOTIDE SEQUENCE [LARGE SCALE GENOMIC DNA]</scope>
    <source>
        <strain evidence="9 10">AB-hyl4</strain>
    </source>
</reference>
<comment type="similarity">
    <text evidence="7">Belongs to the binding-protein-dependent transport system permease family.</text>
</comment>
<dbReference type="SUPFAM" id="SSF161098">
    <property type="entry name" value="MetI-like"/>
    <property type="match status" value="1"/>
</dbReference>
<comment type="caution">
    <text evidence="9">The sequence shown here is derived from an EMBL/GenBank/DDBJ whole genome shotgun (WGS) entry which is preliminary data.</text>
</comment>
<dbReference type="EMBL" id="JBGUBD010000002">
    <property type="protein sequence ID" value="MFA9477248.1"/>
    <property type="molecule type" value="Genomic_DNA"/>
</dbReference>
<organism evidence="9 10">
    <name type="scientific">Natronomicrosphaera hydrolytica</name>
    <dbReference type="NCBI Taxonomy" id="3242702"/>
    <lineage>
        <taxon>Bacteria</taxon>
        <taxon>Pseudomonadati</taxon>
        <taxon>Planctomycetota</taxon>
        <taxon>Phycisphaerae</taxon>
        <taxon>Phycisphaerales</taxon>
        <taxon>Phycisphaeraceae</taxon>
        <taxon>Natronomicrosphaera</taxon>
    </lineage>
</organism>
<feature type="domain" description="ABC transmembrane type-1" evidence="8">
    <location>
        <begin position="95"/>
        <end position="304"/>
    </location>
</feature>
<evidence type="ECO:0000259" key="8">
    <source>
        <dbReference type="PROSITE" id="PS50928"/>
    </source>
</evidence>
<keyword evidence="5 7" id="KW-1133">Transmembrane helix</keyword>
<feature type="transmembrane region" description="Helical" evidence="7">
    <location>
        <begin position="97"/>
        <end position="122"/>
    </location>
</feature>
<dbReference type="PANTHER" id="PTHR43163">
    <property type="entry name" value="DIPEPTIDE TRANSPORT SYSTEM PERMEASE PROTEIN DPPB-RELATED"/>
    <property type="match status" value="1"/>
</dbReference>
<dbReference type="RefSeq" id="WP_425344173.1">
    <property type="nucleotide sequence ID" value="NZ_JBGUBD010000002.1"/>
</dbReference>
<evidence type="ECO:0000256" key="6">
    <source>
        <dbReference type="ARBA" id="ARBA00023136"/>
    </source>
</evidence>
<keyword evidence="4 7" id="KW-0812">Transmembrane</keyword>
<comment type="subcellular location">
    <subcellularLocation>
        <location evidence="1 7">Cell membrane</location>
        <topology evidence="1 7">Multi-pass membrane protein</topology>
    </subcellularLocation>
</comment>
<evidence type="ECO:0000313" key="10">
    <source>
        <dbReference type="Proteomes" id="UP001575105"/>
    </source>
</evidence>
<sequence>MLAFTVRKLAISLFTLFGVAVVLFILVRVVPGDPADAILGQFPTDAERQRILEQYRLDQSLPVQFGVWLREAVQGDLGYSWYTREPVTRSIADALPITLQLALMALAFALIVGIPLGILAAIRRGKLLDYLCSGFGVLGVSIPNFWLGAMLILIFAFYLRIMPSAGVPRFTEDPLGNLQAMILPTLALGTAVAAVVMRMTRSSMLEVLNQDYVRTAKAKGLAPNIVVTRHALRNALIPILTITGIQTGYLLGGSVVIEQVFGLRGVGWLVFNAATNRDYFLLQAVVLFIAAVFITINLVVDLVYGLVDPRMRKT</sequence>
<evidence type="ECO:0000256" key="3">
    <source>
        <dbReference type="ARBA" id="ARBA00022475"/>
    </source>
</evidence>
<evidence type="ECO:0000256" key="4">
    <source>
        <dbReference type="ARBA" id="ARBA00022692"/>
    </source>
</evidence>
<keyword evidence="6 7" id="KW-0472">Membrane</keyword>
<feature type="transmembrane region" description="Helical" evidence="7">
    <location>
        <begin position="134"/>
        <end position="158"/>
    </location>
</feature>
<dbReference type="PANTHER" id="PTHR43163:SF6">
    <property type="entry name" value="DIPEPTIDE TRANSPORT SYSTEM PERMEASE PROTEIN DPPB-RELATED"/>
    <property type="match status" value="1"/>
</dbReference>
<accession>A0ABV4U4L0</accession>
<feature type="transmembrane region" description="Helical" evidence="7">
    <location>
        <begin position="9"/>
        <end position="30"/>
    </location>
</feature>